<reference evidence="14" key="1">
    <citation type="submission" date="2017-06" db="EMBL/GenBank/DDBJ databases">
        <authorList>
            <person name="LiPuma J."/>
            <person name="Spilker T."/>
        </authorList>
    </citation>
    <scope>NUCLEOTIDE SEQUENCE [LARGE SCALE GENOMIC DNA]</scope>
    <source>
        <strain evidence="14">AU17325</strain>
    </source>
</reference>
<comment type="caution">
    <text evidence="13">The sequence shown here is derived from an EMBL/GenBank/DDBJ whole genome shotgun (WGS) entry which is preliminary data.</text>
</comment>
<keyword evidence="6 11" id="KW-0732">Signal</keyword>
<dbReference type="Pfam" id="PF13609">
    <property type="entry name" value="Porin_4"/>
    <property type="match status" value="1"/>
</dbReference>
<name>A0A228IH42_9BURK</name>
<dbReference type="GO" id="GO:0046930">
    <property type="term" value="C:pore complex"/>
    <property type="evidence" value="ECO:0007669"/>
    <property type="project" value="UniProtKB-KW"/>
</dbReference>
<proteinExistence type="predicted"/>
<evidence type="ECO:0000256" key="8">
    <source>
        <dbReference type="ARBA" id="ARBA00023114"/>
    </source>
</evidence>
<evidence type="ECO:0000256" key="3">
    <source>
        <dbReference type="ARBA" id="ARBA00022448"/>
    </source>
</evidence>
<dbReference type="InterPro" id="IPR050298">
    <property type="entry name" value="Gram-neg_bact_OMP"/>
</dbReference>
<evidence type="ECO:0000256" key="7">
    <source>
        <dbReference type="ARBA" id="ARBA00023065"/>
    </source>
</evidence>
<evidence type="ECO:0000256" key="2">
    <source>
        <dbReference type="ARBA" id="ARBA00011233"/>
    </source>
</evidence>
<feature type="signal peptide" evidence="11">
    <location>
        <begin position="1"/>
        <end position="24"/>
    </location>
</feature>
<comment type="subcellular location">
    <subcellularLocation>
        <location evidence="1">Cell outer membrane</location>
        <topology evidence="1">Multi-pass membrane protein</topology>
    </subcellularLocation>
</comment>
<keyword evidence="8" id="KW-0626">Porin</keyword>
<dbReference type="GO" id="GO:0006811">
    <property type="term" value="P:monoatomic ion transport"/>
    <property type="evidence" value="ECO:0007669"/>
    <property type="project" value="UniProtKB-KW"/>
</dbReference>
<dbReference type="InterPro" id="IPR033900">
    <property type="entry name" value="Gram_neg_porin_domain"/>
</dbReference>
<dbReference type="Gene3D" id="2.40.160.10">
    <property type="entry name" value="Porin"/>
    <property type="match status" value="1"/>
</dbReference>
<dbReference type="InterPro" id="IPR023614">
    <property type="entry name" value="Porin_dom_sf"/>
</dbReference>
<gene>
    <name evidence="13" type="ORF">CFB84_20950</name>
</gene>
<protein>
    <submittedName>
        <fullName evidence="13">Porin</fullName>
    </submittedName>
</protein>
<feature type="domain" description="Porin" evidence="12">
    <location>
        <begin position="18"/>
        <end position="320"/>
    </location>
</feature>
<dbReference type="GO" id="GO:0009279">
    <property type="term" value="C:cell outer membrane"/>
    <property type="evidence" value="ECO:0007669"/>
    <property type="project" value="UniProtKB-SubCell"/>
</dbReference>
<dbReference type="RefSeq" id="WP_089451883.1">
    <property type="nucleotide sequence ID" value="NZ_NKFA01000008.1"/>
</dbReference>
<sequence>MIRITKFMAAAFFIDGCMSTAAIAQTSTVQLYGILDVAIGSFKPSGASASSLAMLSGGQTTSFYGIRGTEDLGGGLRANFAIEGYLLMNSGQSGRFSGDNAYSRNAYVGLSGQWGEIRAGRLINPLFFITARTNPLGGSTRFSPLMVQTWIADFGRAVAGDTSWDSAISYESPSIAGTKVTFQYGLPGTGAHDVLAAVVYDQGPLYASAAAQRTGYGPGITSTTTHQNVYFVGGTYKFPYFSLSASFDRALAYPSGLSTKTWQAGISVPVGISSIGASWAHTALSTPTGDRHRDTAGLTYDYPLSKRTDAYLSYLYDKLSTAGTGNSFGVGLRHRF</sequence>
<accession>A0A228IH42</accession>
<dbReference type="Proteomes" id="UP000214600">
    <property type="component" value="Unassembled WGS sequence"/>
</dbReference>
<dbReference type="AlphaFoldDB" id="A0A228IH42"/>
<evidence type="ECO:0000256" key="10">
    <source>
        <dbReference type="ARBA" id="ARBA00023237"/>
    </source>
</evidence>
<reference evidence="13 14" key="2">
    <citation type="submission" date="2017-08" db="EMBL/GenBank/DDBJ databases">
        <title>WGS of novel Burkholderia cepaca complex species.</title>
        <authorList>
            <person name="Lipuma J."/>
            <person name="Spilker T."/>
        </authorList>
    </citation>
    <scope>NUCLEOTIDE SEQUENCE [LARGE SCALE GENOMIC DNA]</scope>
    <source>
        <strain evidence="13 14">AU17325</strain>
    </source>
</reference>
<dbReference type="CDD" id="cd00342">
    <property type="entry name" value="gram_neg_porins"/>
    <property type="match status" value="1"/>
</dbReference>
<keyword evidence="7" id="KW-0406">Ion transport</keyword>
<dbReference type="PANTHER" id="PTHR34501">
    <property type="entry name" value="PROTEIN YDDL-RELATED"/>
    <property type="match status" value="1"/>
</dbReference>
<evidence type="ECO:0000256" key="11">
    <source>
        <dbReference type="SAM" id="SignalP"/>
    </source>
</evidence>
<dbReference type="SUPFAM" id="SSF56935">
    <property type="entry name" value="Porins"/>
    <property type="match status" value="1"/>
</dbReference>
<evidence type="ECO:0000256" key="1">
    <source>
        <dbReference type="ARBA" id="ARBA00004571"/>
    </source>
</evidence>
<dbReference type="OrthoDB" id="6975458at2"/>
<keyword evidence="5" id="KW-0812">Transmembrane</keyword>
<dbReference type="PANTHER" id="PTHR34501:SF9">
    <property type="entry name" value="MAJOR OUTER MEMBRANE PROTEIN P.IA"/>
    <property type="match status" value="1"/>
</dbReference>
<evidence type="ECO:0000256" key="6">
    <source>
        <dbReference type="ARBA" id="ARBA00022729"/>
    </source>
</evidence>
<dbReference type="EMBL" id="NKFA01000008">
    <property type="protein sequence ID" value="OXI41750.1"/>
    <property type="molecule type" value="Genomic_DNA"/>
</dbReference>
<comment type="subunit">
    <text evidence="2">Homotrimer.</text>
</comment>
<evidence type="ECO:0000259" key="12">
    <source>
        <dbReference type="Pfam" id="PF13609"/>
    </source>
</evidence>
<evidence type="ECO:0000313" key="13">
    <source>
        <dbReference type="EMBL" id="OXI41750.1"/>
    </source>
</evidence>
<evidence type="ECO:0000256" key="4">
    <source>
        <dbReference type="ARBA" id="ARBA00022452"/>
    </source>
</evidence>
<keyword evidence="10" id="KW-0998">Cell outer membrane</keyword>
<organism evidence="13 14">
    <name type="scientific">Burkholderia aenigmatica</name>
    <dbReference type="NCBI Taxonomy" id="2015348"/>
    <lineage>
        <taxon>Bacteria</taxon>
        <taxon>Pseudomonadati</taxon>
        <taxon>Pseudomonadota</taxon>
        <taxon>Betaproteobacteria</taxon>
        <taxon>Burkholderiales</taxon>
        <taxon>Burkholderiaceae</taxon>
        <taxon>Burkholderia</taxon>
        <taxon>Burkholderia cepacia complex</taxon>
    </lineage>
</organism>
<keyword evidence="4" id="KW-1134">Transmembrane beta strand</keyword>
<keyword evidence="3" id="KW-0813">Transport</keyword>
<feature type="chain" id="PRO_5013302604" evidence="11">
    <location>
        <begin position="25"/>
        <end position="336"/>
    </location>
</feature>
<evidence type="ECO:0000313" key="14">
    <source>
        <dbReference type="Proteomes" id="UP000214600"/>
    </source>
</evidence>
<evidence type="ECO:0000256" key="5">
    <source>
        <dbReference type="ARBA" id="ARBA00022692"/>
    </source>
</evidence>
<evidence type="ECO:0000256" key="9">
    <source>
        <dbReference type="ARBA" id="ARBA00023136"/>
    </source>
</evidence>
<dbReference type="GO" id="GO:0015288">
    <property type="term" value="F:porin activity"/>
    <property type="evidence" value="ECO:0007669"/>
    <property type="project" value="UniProtKB-KW"/>
</dbReference>
<keyword evidence="9" id="KW-0472">Membrane</keyword>